<dbReference type="PANTHER" id="PTHR14950">
    <property type="entry name" value="DICER-RELATED"/>
    <property type="match status" value="1"/>
</dbReference>
<dbReference type="GO" id="GO:0003723">
    <property type="term" value="F:RNA binding"/>
    <property type="evidence" value="ECO:0007669"/>
    <property type="project" value="TreeGrafter"/>
</dbReference>
<reference evidence="4" key="1">
    <citation type="submission" date="2013-02" db="EMBL/GenBank/DDBJ databases">
        <authorList>
            <person name="Hughes D."/>
        </authorList>
    </citation>
    <scope>NUCLEOTIDE SEQUENCE</scope>
    <source>
        <strain>Durham</strain>
        <strain evidence="4">NC isolate 2 -- Noor lab</strain>
    </source>
</reference>
<dbReference type="GO" id="GO:0031054">
    <property type="term" value="P:pre-miRNA processing"/>
    <property type="evidence" value="ECO:0007669"/>
    <property type="project" value="TreeGrafter"/>
</dbReference>
<dbReference type="STRING" id="36166.T1GZ34"/>
<reference evidence="3" key="2">
    <citation type="submission" date="2015-06" db="UniProtKB">
        <authorList>
            <consortium name="EnsemblMetazoa"/>
        </authorList>
    </citation>
    <scope>IDENTIFICATION</scope>
</reference>
<dbReference type="GO" id="GO:0006309">
    <property type="term" value="P:apoptotic DNA fragmentation"/>
    <property type="evidence" value="ECO:0007669"/>
    <property type="project" value="TreeGrafter"/>
</dbReference>
<dbReference type="GO" id="GO:0070578">
    <property type="term" value="C:RISC-loading complex"/>
    <property type="evidence" value="ECO:0007669"/>
    <property type="project" value="TreeGrafter"/>
</dbReference>
<evidence type="ECO:0000259" key="2">
    <source>
        <dbReference type="PROSITE" id="PS50142"/>
    </source>
</evidence>
<evidence type="ECO:0000313" key="3">
    <source>
        <dbReference type="EnsemblMetazoa" id="MESCA009126-PA"/>
    </source>
</evidence>
<evidence type="ECO:0000256" key="1">
    <source>
        <dbReference type="ARBA" id="ARBA00022801"/>
    </source>
</evidence>
<dbReference type="AlphaFoldDB" id="T1GZ34"/>
<dbReference type="EnsemblMetazoa" id="MESCA009126-RA">
    <property type="protein sequence ID" value="MESCA009126-PA"/>
    <property type="gene ID" value="MESCA009126"/>
</dbReference>
<accession>T1GZ34</accession>
<dbReference type="GO" id="GO:0030422">
    <property type="term" value="P:siRNA processing"/>
    <property type="evidence" value="ECO:0007669"/>
    <property type="project" value="TreeGrafter"/>
</dbReference>
<dbReference type="SUPFAM" id="SSF69065">
    <property type="entry name" value="RNase III domain-like"/>
    <property type="match status" value="1"/>
</dbReference>
<dbReference type="GO" id="GO:0004525">
    <property type="term" value="F:ribonuclease III activity"/>
    <property type="evidence" value="ECO:0007669"/>
    <property type="project" value="InterPro"/>
</dbReference>
<keyword evidence="1" id="KW-0378">Hydrolase</keyword>
<dbReference type="PANTHER" id="PTHR14950:SF37">
    <property type="entry name" value="ENDORIBONUCLEASE DICER"/>
    <property type="match status" value="1"/>
</dbReference>
<organism evidence="3 4">
    <name type="scientific">Megaselia scalaris</name>
    <name type="common">Humpbacked fly</name>
    <name type="synonym">Phora scalaris</name>
    <dbReference type="NCBI Taxonomy" id="36166"/>
    <lineage>
        <taxon>Eukaryota</taxon>
        <taxon>Metazoa</taxon>
        <taxon>Ecdysozoa</taxon>
        <taxon>Arthropoda</taxon>
        <taxon>Hexapoda</taxon>
        <taxon>Insecta</taxon>
        <taxon>Pterygota</taxon>
        <taxon>Neoptera</taxon>
        <taxon>Endopterygota</taxon>
        <taxon>Diptera</taxon>
        <taxon>Brachycera</taxon>
        <taxon>Muscomorpha</taxon>
        <taxon>Platypezoidea</taxon>
        <taxon>Phoridae</taxon>
        <taxon>Megaseliini</taxon>
        <taxon>Megaselia</taxon>
    </lineage>
</organism>
<name>T1GZ34_MEGSC</name>
<dbReference type="EMBL" id="CAQQ02193241">
    <property type="status" value="NOT_ANNOTATED_CDS"/>
    <property type="molecule type" value="Genomic_DNA"/>
</dbReference>
<evidence type="ECO:0000313" key="4">
    <source>
        <dbReference type="Proteomes" id="UP000015102"/>
    </source>
</evidence>
<sequence length="92" mass="10558">MYDAVDVEVPKALGDVFESIAGAIYLDSGMSLDTVWRMYSKMMNSLVTLSQNHRLGRPISLFSPRILKYLIQFFENEESKGSIRQSSRQQKH</sequence>
<dbReference type="InterPro" id="IPR000999">
    <property type="entry name" value="RNase_III_dom"/>
</dbReference>
<dbReference type="HOGENOM" id="CLU_2415783_0_0_1"/>
<dbReference type="Proteomes" id="UP000015102">
    <property type="component" value="Unassembled WGS sequence"/>
</dbReference>
<feature type="domain" description="RNase III" evidence="2">
    <location>
        <begin position="1"/>
        <end position="29"/>
    </location>
</feature>
<proteinExistence type="predicted"/>
<dbReference type="PROSITE" id="PS50142">
    <property type="entry name" value="RNASE_3_2"/>
    <property type="match status" value="1"/>
</dbReference>
<dbReference type="GO" id="GO:0004530">
    <property type="term" value="F:deoxyribonuclease I activity"/>
    <property type="evidence" value="ECO:0007669"/>
    <property type="project" value="TreeGrafter"/>
</dbReference>
<dbReference type="GO" id="GO:0005737">
    <property type="term" value="C:cytoplasm"/>
    <property type="evidence" value="ECO:0007669"/>
    <property type="project" value="TreeGrafter"/>
</dbReference>
<protein>
    <recommendedName>
        <fullName evidence="2">RNase III domain-containing protein</fullName>
    </recommendedName>
</protein>
<dbReference type="GO" id="GO:0005634">
    <property type="term" value="C:nucleus"/>
    <property type="evidence" value="ECO:0007669"/>
    <property type="project" value="TreeGrafter"/>
</dbReference>
<dbReference type="InterPro" id="IPR036389">
    <property type="entry name" value="RNase_III_sf"/>
</dbReference>
<dbReference type="Gene3D" id="1.10.1520.10">
    <property type="entry name" value="Ribonuclease III domain"/>
    <property type="match status" value="1"/>
</dbReference>
<keyword evidence="4" id="KW-1185">Reference proteome</keyword>